<keyword evidence="8" id="KW-0636">Prenylation</keyword>
<evidence type="ECO:0000256" key="3">
    <source>
        <dbReference type="ARBA" id="ARBA00022481"/>
    </source>
</evidence>
<accession>A0A9W8YNI5</accession>
<organism evidence="9 10">
    <name type="scientific">Gnomoniopsis smithogilvyi</name>
    <dbReference type="NCBI Taxonomy" id="1191159"/>
    <lineage>
        <taxon>Eukaryota</taxon>
        <taxon>Fungi</taxon>
        <taxon>Dikarya</taxon>
        <taxon>Ascomycota</taxon>
        <taxon>Pezizomycotina</taxon>
        <taxon>Sordariomycetes</taxon>
        <taxon>Sordariomycetidae</taxon>
        <taxon>Diaporthales</taxon>
        <taxon>Gnomoniaceae</taxon>
        <taxon>Gnomoniopsis</taxon>
    </lineage>
</organism>
<reference evidence="9" key="1">
    <citation type="submission" date="2022-10" db="EMBL/GenBank/DDBJ databases">
        <title>Tapping the CABI collections for fungal endophytes: first genome assemblies for Collariella, Neodidymelliopsis, Ascochyta clinopodiicola, Didymella pomorum, Didymosphaeria variabile, Neocosmospora piperis and Neocucurbitaria cava.</title>
        <authorList>
            <person name="Hill R."/>
        </authorList>
    </citation>
    <scope>NUCLEOTIDE SEQUENCE</scope>
    <source>
        <strain evidence="9">IMI 355082</strain>
    </source>
</reference>
<dbReference type="InterPro" id="IPR027417">
    <property type="entry name" value="P-loop_NTPase"/>
</dbReference>
<evidence type="ECO:0000256" key="6">
    <source>
        <dbReference type="ARBA" id="ARBA00023134"/>
    </source>
</evidence>
<proteinExistence type="inferred from homology"/>
<dbReference type="GO" id="GO:0003924">
    <property type="term" value="F:GTPase activity"/>
    <property type="evidence" value="ECO:0007669"/>
    <property type="project" value="InterPro"/>
</dbReference>
<keyword evidence="4" id="KW-0547">Nucleotide-binding</keyword>
<dbReference type="Gene3D" id="3.40.50.300">
    <property type="entry name" value="P-loop containing nucleotide triphosphate hydrolases"/>
    <property type="match status" value="1"/>
</dbReference>
<protein>
    <recommendedName>
        <fullName evidence="11">Ras-related protein Rab-18</fullName>
    </recommendedName>
</protein>
<keyword evidence="2" id="KW-0813">Transport</keyword>
<dbReference type="Pfam" id="PF00071">
    <property type="entry name" value="Ras"/>
    <property type="match status" value="1"/>
</dbReference>
<evidence type="ECO:0008006" key="11">
    <source>
        <dbReference type="Google" id="ProtNLM"/>
    </source>
</evidence>
<comment type="caution">
    <text evidence="9">The sequence shown here is derived from an EMBL/GenBank/DDBJ whole genome shotgun (WGS) entry which is preliminary data.</text>
</comment>
<dbReference type="FunFam" id="3.40.50.300:FF:001312">
    <property type="entry name" value="Ras-related protein Rab-18"/>
    <property type="match status" value="1"/>
</dbReference>
<dbReference type="Proteomes" id="UP001140453">
    <property type="component" value="Unassembled WGS sequence"/>
</dbReference>
<keyword evidence="3" id="KW-0488">Methylation</keyword>
<evidence type="ECO:0000256" key="4">
    <source>
        <dbReference type="ARBA" id="ARBA00022741"/>
    </source>
</evidence>
<dbReference type="SUPFAM" id="SSF52540">
    <property type="entry name" value="P-loop containing nucleoside triphosphate hydrolases"/>
    <property type="match status" value="1"/>
</dbReference>
<sequence length="200" mass="21363">MASDDSLPTLKLLLIGPSGAGKSALLTRYCEDVFEPESATATIGIDFKIKKLSVRGKAYRVTLFDTAGQERFRTLSTSYYRGAHGVLLVYDVSSRTSFSSMEKWFDEAEVNTTPGVALYLVGAKTDKPNRSVSAAEGAKLAEEHGARFCEASAKTGENVRRPFVEIVDQVVEHGVATEGSGRASVLRVGQEAVAGSGCSC</sequence>
<dbReference type="PROSITE" id="PS51419">
    <property type="entry name" value="RAB"/>
    <property type="match status" value="1"/>
</dbReference>
<keyword evidence="5" id="KW-0653">Protein transport</keyword>
<keyword evidence="7" id="KW-0449">Lipoprotein</keyword>
<dbReference type="SMART" id="SM00174">
    <property type="entry name" value="RHO"/>
    <property type="match status" value="1"/>
</dbReference>
<dbReference type="GO" id="GO:0005525">
    <property type="term" value="F:GTP binding"/>
    <property type="evidence" value="ECO:0007669"/>
    <property type="project" value="UniProtKB-KW"/>
</dbReference>
<dbReference type="AlphaFoldDB" id="A0A9W8YNI5"/>
<dbReference type="CDD" id="cd00154">
    <property type="entry name" value="Rab"/>
    <property type="match status" value="1"/>
</dbReference>
<evidence type="ECO:0000256" key="5">
    <source>
        <dbReference type="ARBA" id="ARBA00022927"/>
    </source>
</evidence>
<dbReference type="OrthoDB" id="9989112at2759"/>
<keyword evidence="10" id="KW-1185">Reference proteome</keyword>
<dbReference type="PROSITE" id="PS51421">
    <property type="entry name" value="RAS"/>
    <property type="match status" value="1"/>
</dbReference>
<dbReference type="GO" id="GO:0015031">
    <property type="term" value="P:protein transport"/>
    <property type="evidence" value="ECO:0007669"/>
    <property type="project" value="UniProtKB-KW"/>
</dbReference>
<evidence type="ECO:0000256" key="1">
    <source>
        <dbReference type="ARBA" id="ARBA00006270"/>
    </source>
</evidence>
<evidence type="ECO:0000256" key="8">
    <source>
        <dbReference type="ARBA" id="ARBA00023289"/>
    </source>
</evidence>
<evidence type="ECO:0000313" key="10">
    <source>
        <dbReference type="Proteomes" id="UP001140453"/>
    </source>
</evidence>
<name>A0A9W8YNI5_9PEZI</name>
<dbReference type="NCBIfam" id="TIGR00231">
    <property type="entry name" value="small_GTP"/>
    <property type="match status" value="1"/>
</dbReference>
<dbReference type="PRINTS" id="PR00449">
    <property type="entry name" value="RASTRNSFRMNG"/>
</dbReference>
<evidence type="ECO:0000256" key="2">
    <source>
        <dbReference type="ARBA" id="ARBA00022448"/>
    </source>
</evidence>
<evidence type="ECO:0000256" key="7">
    <source>
        <dbReference type="ARBA" id="ARBA00023288"/>
    </source>
</evidence>
<dbReference type="InterPro" id="IPR001806">
    <property type="entry name" value="Small_GTPase"/>
</dbReference>
<dbReference type="InterPro" id="IPR050227">
    <property type="entry name" value="Rab"/>
</dbReference>
<dbReference type="PANTHER" id="PTHR47977">
    <property type="entry name" value="RAS-RELATED PROTEIN RAB"/>
    <property type="match status" value="1"/>
</dbReference>
<gene>
    <name evidence="9" type="ORF">N0V93_006604</name>
</gene>
<comment type="similarity">
    <text evidence="1">Belongs to the small GTPase superfamily. Rab family.</text>
</comment>
<dbReference type="InterPro" id="IPR005225">
    <property type="entry name" value="Small_GTP-bd"/>
</dbReference>
<dbReference type="SMART" id="SM00173">
    <property type="entry name" value="RAS"/>
    <property type="match status" value="1"/>
</dbReference>
<evidence type="ECO:0000313" key="9">
    <source>
        <dbReference type="EMBL" id="KAJ4389142.1"/>
    </source>
</evidence>
<keyword evidence="6" id="KW-0342">GTP-binding</keyword>
<dbReference type="EMBL" id="JAPEVB010000004">
    <property type="protein sequence ID" value="KAJ4389142.1"/>
    <property type="molecule type" value="Genomic_DNA"/>
</dbReference>
<dbReference type="SMART" id="SM00175">
    <property type="entry name" value="RAB"/>
    <property type="match status" value="1"/>
</dbReference>